<evidence type="ECO:0000313" key="2">
    <source>
        <dbReference type="Proteomes" id="UP000827092"/>
    </source>
</evidence>
<proteinExistence type="predicted"/>
<dbReference type="AlphaFoldDB" id="A0AAV6USV6"/>
<comment type="caution">
    <text evidence="1">The sequence shown here is derived from an EMBL/GenBank/DDBJ whole genome shotgun (WGS) entry which is preliminary data.</text>
</comment>
<protein>
    <submittedName>
        <fullName evidence="1">Uncharacterized protein</fullName>
    </submittedName>
</protein>
<reference evidence="1 2" key="1">
    <citation type="journal article" date="2022" name="Nat. Ecol. Evol.">
        <title>A masculinizing supergene underlies an exaggerated male reproductive morph in a spider.</title>
        <authorList>
            <person name="Hendrickx F."/>
            <person name="De Corte Z."/>
            <person name="Sonet G."/>
            <person name="Van Belleghem S.M."/>
            <person name="Kostlbacher S."/>
            <person name="Vangestel C."/>
        </authorList>
    </citation>
    <scope>NUCLEOTIDE SEQUENCE [LARGE SCALE GENOMIC DNA]</scope>
    <source>
        <strain evidence="1">W744_W776</strain>
    </source>
</reference>
<accession>A0AAV6USV6</accession>
<sequence>MMGVWKEPRTPEKTSHLVRKQIKNIISTKTSVSSVDETCKGVPEKETEKKSQFSWFGALAKIFKALIQRNNLFPSI</sequence>
<dbReference type="EMBL" id="JAFNEN010000273">
    <property type="protein sequence ID" value="KAG8187392.1"/>
    <property type="molecule type" value="Genomic_DNA"/>
</dbReference>
<dbReference type="Proteomes" id="UP000827092">
    <property type="component" value="Unassembled WGS sequence"/>
</dbReference>
<keyword evidence="2" id="KW-1185">Reference proteome</keyword>
<evidence type="ECO:0000313" key="1">
    <source>
        <dbReference type="EMBL" id="KAG8187392.1"/>
    </source>
</evidence>
<organism evidence="1 2">
    <name type="scientific">Oedothorax gibbosus</name>
    <dbReference type="NCBI Taxonomy" id="931172"/>
    <lineage>
        <taxon>Eukaryota</taxon>
        <taxon>Metazoa</taxon>
        <taxon>Ecdysozoa</taxon>
        <taxon>Arthropoda</taxon>
        <taxon>Chelicerata</taxon>
        <taxon>Arachnida</taxon>
        <taxon>Araneae</taxon>
        <taxon>Araneomorphae</taxon>
        <taxon>Entelegynae</taxon>
        <taxon>Araneoidea</taxon>
        <taxon>Linyphiidae</taxon>
        <taxon>Erigoninae</taxon>
        <taxon>Oedothorax</taxon>
    </lineage>
</organism>
<gene>
    <name evidence="1" type="ORF">JTE90_016937</name>
</gene>
<name>A0AAV6USV6_9ARAC</name>